<sequence length="186" mass="21777">MIIIWITWTLGAGKGTIVEYLVEKKWFQHFSVRSFLIQEIEKRGLPINRDSMVLVANELRAQHGASYIAEQLYQQALISWKDTIIESIRAVGEAEALKWKWNFYLFAVDADPKIRYERIVLRGSETDMVSYDVFLSNEQREMTNTDPTKQNIEKCMQLADYHFNNDGTFDDLYKQIEKIIQSRKAG</sequence>
<organism evidence="1">
    <name type="scientific">uncultured bacterium</name>
    <name type="common">gcode 4</name>
    <dbReference type="NCBI Taxonomy" id="1234023"/>
    <lineage>
        <taxon>Bacteria</taxon>
        <taxon>environmental samples</taxon>
    </lineage>
</organism>
<dbReference type="InterPro" id="IPR027417">
    <property type="entry name" value="P-loop_NTPase"/>
</dbReference>
<gene>
    <name evidence="1" type="ORF">ACD_80C00046G0004</name>
</gene>
<protein>
    <recommendedName>
        <fullName evidence="2">Dephospho-CoA kinase</fullName>
    </recommendedName>
</protein>
<dbReference type="AlphaFoldDB" id="K1XJV4"/>
<accession>K1XJV4</accession>
<proteinExistence type="predicted"/>
<evidence type="ECO:0000313" key="1">
    <source>
        <dbReference type="EMBL" id="EKD25477.1"/>
    </source>
</evidence>
<dbReference type="PANTHER" id="PTHR41930">
    <property type="entry name" value="UPF0200 PROTEIN MJ1399"/>
    <property type="match status" value="1"/>
</dbReference>
<reference evidence="1" key="1">
    <citation type="journal article" date="2012" name="Science">
        <title>Fermentation, hydrogen, and sulfur metabolism in multiple uncultivated bacterial phyla.</title>
        <authorList>
            <person name="Wrighton K.C."/>
            <person name="Thomas B.C."/>
            <person name="Sharon I."/>
            <person name="Miller C.S."/>
            <person name="Castelle C.J."/>
            <person name="VerBerkmoes N.C."/>
            <person name="Wilkins M.J."/>
            <person name="Hettich R.L."/>
            <person name="Lipton M.S."/>
            <person name="Williams K.H."/>
            <person name="Long P.E."/>
            <person name="Banfield J.F."/>
        </authorList>
    </citation>
    <scope>NUCLEOTIDE SEQUENCE [LARGE SCALE GENOMIC DNA]</scope>
</reference>
<dbReference type="Pfam" id="PF13238">
    <property type="entry name" value="AAA_18"/>
    <property type="match status" value="1"/>
</dbReference>
<evidence type="ECO:0008006" key="2">
    <source>
        <dbReference type="Google" id="ProtNLM"/>
    </source>
</evidence>
<dbReference type="EMBL" id="AMFJ01036053">
    <property type="protein sequence ID" value="EKD25477.1"/>
    <property type="molecule type" value="Genomic_DNA"/>
</dbReference>
<name>K1XJV4_9BACT</name>
<dbReference type="PANTHER" id="PTHR41930:SF1">
    <property type="entry name" value="DEPHOSPHO-COA KINASE"/>
    <property type="match status" value="1"/>
</dbReference>
<comment type="caution">
    <text evidence="1">The sequence shown here is derived from an EMBL/GenBank/DDBJ whole genome shotgun (WGS) entry which is preliminary data.</text>
</comment>
<dbReference type="Gene3D" id="3.40.50.300">
    <property type="entry name" value="P-loop containing nucleotide triphosphate hydrolases"/>
    <property type="match status" value="1"/>
</dbReference>
<dbReference type="SUPFAM" id="SSF52540">
    <property type="entry name" value="P-loop containing nucleoside triphosphate hydrolases"/>
    <property type="match status" value="1"/>
</dbReference>